<dbReference type="SUPFAM" id="SSF74863">
    <property type="entry name" value="Thiol:disulfide interchange protein DsbD, N-terminal domain (DsbD-alpha)"/>
    <property type="match status" value="1"/>
</dbReference>
<dbReference type="InterPro" id="IPR013766">
    <property type="entry name" value="Thioredoxin_domain"/>
</dbReference>
<dbReference type="OrthoDB" id="9811036at2"/>
<evidence type="ECO:0000256" key="8">
    <source>
        <dbReference type="SAM" id="Phobius"/>
    </source>
</evidence>
<feature type="transmembrane region" description="Helical" evidence="8">
    <location>
        <begin position="385"/>
        <end position="408"/>
    </location>
</feature>
<dbReference type="PROSITE" id="PS51352">
    <property type="entry name" value="THIOREDOXIN_2"/>
    <property type="match status" value="1"/>
</dbReference>
<dbReference type="CDD" id="cd02953">
    <property type="entry name" value="DsbDgamma"/>
    <property type="match status" value="1"/>
</dbReference>
<dbReference type="InterPro" id="IPR017937">
    <property type="entry name" value="Thioredoxin_CS"/>
</dbReference>
<dbReference type="Pfam" id="PF11412">
    <property type="entry name" value="DsbD_N"/>
    <property type="match status" value="1"/>
</dbReference>
<keyword evidence="6 8" id="KW-0472">Membrane</keyword>
<dbReference type="EMBL" id="QNRH01000007">
    <property type="protein sequence ID" value="RBO92160.1"/>
    <property type="molecule type" value="Genomic_DNA"/>
</dbReference>
<evidence type="ECO:0000256" key="1">
    <source>
        <dbReference type="ARBA" id="ARBA00004651"/>
    </source>
</evidence>
<feature type="transmembrane region" description="Helical" evidence="8">
    <location>
        <begin position="342"/>
        <end position="373"/>
    </location>
</feature>
<dbReference type="InterPro" id="IPR036249">
    <property type="entry name" value="Thioredoxin-like_sf"/>
</dbReference>
<evidence type="ECO:0000256" key="6">
    <source>
        <dbReference type="ARBA" id="ARBA00023136"/>
    </source>
</evidence>
<dbReference type="InterPro" id="IPR028250">
    <property type="entry name" value="DsbDN"/>
</dbReference>
<dbReference type="SUPFAM" id="SSF52833">
    <property type="entry name" value="Thioredoxin-like"/>
    <property type="match status" value="1"/>
</dbReference>
<evidence type="ECO:0000256" key="2">
    <source>
        <dbReference type="ARBA" id="ARBA00022475"/>
    </source>
</evidence>
<dbReference type="PROSITE" id="PS00194">
    <property type="entry name" value="THIOREDOXIN_1"/>
    <property type="match status" value="1"/>
</dbReference>
<dbReference type="PANTHER" id="PTHR32234">
    <property type="entry name" value="THIOL:DISULFIDE INTERCHANGE PROTEIN DSBD"/>
    <property type="match status" value="1"/>
</dbReference>
<dbReference type="Pfam" id="PF02683">
    <property type="entry name" value="DsbD_TM"/>
    <property type="match status" value="1"/>
</dbReference>
<sequence>MIRHYSRQLFSLLFLSLVLTVVVAPHFPAQAQSVRSVDEVMQLTVARDENNALQLQWNIAPKIYMYRDKIQLEKPDGTLVPVDINEGVVKDDMNFGRTEVLYNHAFAQVPQKDLPQDGKLLIRWQGCEEDSICYPPVTKSLDLQTLEVTKVALGFGGLSQSNGTAGQSLAQLPTIDLSATEDAATDNTATSTSAEPAETGFWASLTDASAEDVNAWLGSNFTLMLAGFFGFGLLLALTPCVFPMIPILSGMLAKSGEKLSSGRGFVLSTAYVVAMAAAYALLGFAASWSGYNLQAALQTPYALGFMALVFVVLAFSMFGYYELQLPQGWTNFFSRKTAGKGGAISGALVLGFGSALIVGPCVTPPLAAALLYVAQTGDAVRGASALFALGLGMGVPLIIFGTFGAKFLPKSGPWLNTIKQIFGVVFLGLALYMILRLLSDENAMLLLALTALACGVFLGVFDRLSAESTVMMRLEKTTGIAALIYGTLLMVGFAGGSGDPWQPLAFLQGNGTQVAQSAVAPSVKIVKTTAEYDQALSEAVATGKPVMVDFTADWCVTCKSNEKVMKQPEYAARLGHLTLIKADITEYSDANRDLMQRFNVVGPPTLMFLEAQTAAEQKQNRIIGELTPDKLNSRLQALGL</sequence>
<gene>
    <name evidence="11" type="ORF">DFR47_10759</name>
</gene>
<evidence type="ECO:0000256" key="3">
    <source>
        <dbReference type="ARBA" id="ARBA00022692"/>
    </source>
</evidence>
<feature type="transmembrane region" description="Helical" evidence="8">
    <location>
        <begin position="265"/>
        <end position="289"/>
    </location>
</feature>
<keyword evidence="9" id="KW-0732">Signal</keyword>
<evidence type="ECO:0000313" key="12">
    <source>
        <dbReference type="Proteomes" id="UP000252893"/>
    </source>
</evidence>
<dbReference type="GO" id="GO:0017004">
    <property type="term" value="P:cytochrome complex assembly"/>
    <property type="evidence" value="ECO:0007669"/>
    <property type="project" value="UniProtKB-KW"/>
</dbReference>
<dbReference type="PANTHER" id="PTHR32234:SF0">
    <property type="entry name" value="THIOL:DISULFIDE INTERCHANGE PROTEIN DSBD"/>
    <property type="match status" value="1"/>
</dbReference>
<keyword evidence="4" id="KW-0201">Cytochrome c-type biogenesis</keyword>
<protein>
    <submittedName>
        <fullName evidence="11">Thiol:disulfide interchange protein DsbD</fullName>
    </submittedName>
</protein>
<comment type="subcellular location">
    <subcellularLocation>
        <location evidence="1">Cell membrane</location>
        <topology evidence="1">Multi-pass membrane protein</topology>
    </subcellularLocation>
</comment>
<dbReference type="GO" id="GO:0045454">
    <property type="term" value="P:cell redox homeostasis"/>
    <property type="evidence" value="ECO:0007669"/>
    <property type="project" value="TreeGrafter"/>
</dbReference>
<keyword evidence="7" id="KW-0676">Redox-active center</keyword>
<feature type="transmembrane region" description="Helical" evidence="8">
    <location>
        <begin position="477"/>
        <end position="496"/>
    </location>
</feature>
<feature type="chain" id="PRO_5017016886" evidence="9">
    <location>
        <begin position="32"/>
        <end position="640"/>
    </location>
</feature>
<keyword evidence="2" id="KW-1003">Cell membrane</keyword>
<dbReference type="NCBIfam" id="NF001419">
    <property type="entry name" value="PRK00293.1"/>
    <property type="match status" value="1"/>
</dbReference>
<evidence type="ECO:0000256" key="7">
    <source>
        <dbReference type="ARBA" id="ARBA00023284"/>
    </source>
</evidence>
<dbReference type="InterPro" id="IPR003834">
    <property type="entry name" value="Cyt_c_assmbl_TM_dom"/>
</dbReference>
<comment type="caution">
    <text evidence="11">The sequence shown here is derived from an EMBL/GenBank/DDBJ whole genome shotgun (WGS) entry which is preliminary data.</text>
</comment>
<dbReference type="Gene3D" id="3.40.30.10">
    <property type="entry name" value="Glutaredoxin"/>
    <property type="match status" value="1"/>
</dbReference>
<dbReference type="Gene3D" id="2.60.40.1250">
    <property type="entry name" value="Thiol:disulfide interchange protein DsbD, N-terminal domain"/>
    <property type="match status" value="1"/>
</dbReference>
<feature type="domain" description="Thioredoxin" evidence="10">
    <location>
        <begin position="514"/>
        <end position="640"/>
    </location>
</feature>
<dbReference type="AlphaFoldDB" id="A0A366DPZ1"/>
<dbReference type="InterPro" id="IPR036929">
    <property type="entry name" value="DsbDN_sf"/>
</dbReference>
<dbReference type="RefSeq" id="WP_113945482.1">
    <property type="nucleotide sequence ID" value="NZ_JBHEEG010000009.1"/>
</dbReference>
<evidence type="ECO:0000256" key="5">
    <source>
        <dbReference type="ARBA" id="ARBA00022989"/>
    </source>
</evidence>
<reference evidence="11 12" key="1">
    <citation type="submission" date="2018-06" db="EMBL/GenBank/DDBJ databases">
        <title>Genomic Encyclopedia of Type Strains, Phase IV (KMG-IV): sequencing the most valuable type-strain genomes for metagenomic binning, comparative biology and taxonomic classification.</title>
        <authorList>
            <person name="Goeker M."/>
        </authorList>
    </citation>
    <scope>NUCLEOTIDE SEQUENCE [LARGE SCALE GENOMIC DNA]</scope>
    <source>
        <strain evidence="11 12">DSM 25619</strain>
    </source>
</reference>
<accession>A0A366DPZ1</accession>
<name>A0A366DPZ1_9HYPH</name>
<dbReference type="GO" id="GO:0005886">
    <property type="term" value="C:plasma membrane"/>
    <property type="evidence" value="ECO:0007669"/>
    <property type="project" value="UniProtKB-SubCell"/>
</dbReference>
<keyword evidence="12" id="KW-1185">Reference proteome</keyword>
<evidence type="ECO:0000313" key="11">
    <source>
        <dbReference type="EMBL" id="RBO92160.1"/>
    </source>
</evidence>
<dbReference type="GO" id="GO:0015035">
    <property type="term" value="F:protein-disulfide reductase activity"/>
    <property type="evidence" value="ECO:0007669"/>
    <property type="project" value="TreeGrafter"/>
</dbReference>
<feature type="transmembrane region" description="Helical" evidence="8">
    <location>
        <begin position="223"/>
        <end position="253"/>
    </location>
</feature>
<keyword evidence="5 8" id="KW-1133">Transmembrane helix</keyword>
<dbReference type="Pfam" id="PF13899">
    <property type="entry name" value="Thioredoxin_7"/>
    <property type="match status" value="1"/>
</dbReference>
<keyword evidence="3 8" id="KW-0812">Transmembrane</keyword>
<feature type="transmembrane region" description="Helical" evidence="8">
    <location>
        <begin position="420"/>
        <end position="438"/>
    </location>
</feature>
<dbReference type="InterPro" id="IPR035671">
    <property type="entry name" value="DsbD_gamma"/>
</dbReference>
<evidence type="ECO:0000256" key="9">
    <source>
        <dbReference type="SAM" id="SignalP"/>
    </source>
</evidence>
<proteinExistence type="predicted"/>
<organism evidence="11 12">
    <name type="scientific">Pseudochrobactrum asaccharolyticum</name>
    <dbReference type="NCBI Taxonomy" id="354351"/>
    <lineage>
        <taxon>Bacteria</taxon>
        <taxon>Pseudomonadati</taxon>
        <taxon>Pseudomonadota</taxon>
        <taxon>Alphaproteobacteria</taxon>
        <taxon>Hyphomicrobiales</taxon>
        <taxon>Brucellaceae</taxon>
        <taxon>Pseudochrobactrum</taxon>
    </lineage>
</organism>
<evidence type="ECO:0000256" key="4">
    <source>
        <dbReference type="ARBA" id="ARBA00022748"/>
    </source>
</evidence>
<feature type="transmembrane region" description="Helical" evidence="8">
    <location>
        <begin position="444"/>
        <end position="465"/>
    </location>
</feature>
<feature type="transmembrane region" description="Helical" evidence="8">
    <location>
        <begin position="301"/>
        <end position="321"/>
    </location>
</feature>
<feature type="signal peptide" evidence="9">
    <location>
        <begin position="1"/>
        <end position="31"/>
    </location>
</feature>
<dbReference type="Proteomes" id="UP000252893">
    <property type="component" value="Unassembled WGS sequence"/>
</dbReference>
<evidence type="ECO:0000259" key="10">
    <source>
        <dbReference type="PROSITE" id="PS51352"/>
    </source>
</evidence>